<evidence type="ECO:0000313" key="2">
    <source>
        <dbReference type="EMBL" id="VDH99249.1"/>
    </source>
</evidence>
<comment type="caution">
    <text evidence="2">The sequence shown here is derived from an EMBL/GenBank/DDBJ whole genome shotgun (WGS) entry which is preliminary data.</text>
</comment>
<feature type="region of interest" description="Disordered" evidence="1">
    <location>
        <begin position="112"/>
        <end position="163"/>
    </location>
</feature>
<gene>
    <name evidence="2" type="ORF">MGAL_10B029337</name>
</gene>
<accession>A0A8B6C465</accession>
<feature type="compositionally biased region" description="Basic residues" evidence="1">
    <location>
        <begin position="285"/>
        <end position="294"/>
    </location>
</feature>
<feature type="compositionally biased region" description="Basic and acidic residues" evidence="1">
    <location>
        <begin position="408"/>
        <end position="420"/>
    </location>
</feature>
<feature type="compositionally biased region" description="Basic residues" evidence="1">
    <location>
        <begin position="484"/>
        <end position="496"/>
    </location>
</feature>
<evidence type="ECO:0000256" key="1">
    <source>
        <dbReference type="SAM" id="MobiDB-lite"/>
    </source>
</evidence>
<dbReference type="AlphaFoldDB" id="A0A8B6C465"/>
<protein>
    <submittedName>
        <fullName evidence="2">Uncharacterized protein</fullName>
    </submittedName>
</protein>
<feature type="region of interest" description="Disordered" evidence="1">
    <location>
        <begin position="284"/>
        <end position="324"/>
    </location>
</feature>
<reference evidence="2" key="1">
    <citation type="submission" date="2018-11" db="EMBL/GenBank/DDBJ databases">
        <authorList>
            <person name="Alioto T."/>
            <person name="Alioto T."/>
        </authorList>
    </citation>
    <scope>NUCLEOTIDE SEQUENCE</scope>
</reference>
<sequence>MEIINIRERLGSDSQISKRGKIIKEEKMLDQILSITDFDTKTEFRPRLYSESYLNKMRIKKCGQEKQVAGIEILTAELARTGSDEQITRRNIETSDTQETHNMVPFRPRVGSESQLFKHKRSTQETNETAPFRPRLGSENQQPKKTCSKESNETVPFRTRAGSESLRLKHKSCTLEPNDTVRFRPRVGSECQGLNITRCTNEKDDSVLFRPRADSESQRFKQASCKQEMDDIGPFRNRLGSESLVSKMKYKIKDRKQLGRCNQVVELENLAKFRLRLGSDPIVSKCRRKGRKRNRSESSSTSNSLKDKNSSTGSPDEQNRSSKADGINISKVVVSGGNLRVPEINITDAETLDICQQQETSMNWKTIDNKLLAHVSKVQDLDDMSFRPRIGSESMVSKMKNRARARTRKSEDTPTSKSTDTLEEKMALLSLDGLNCYSKPKSKGKIIKKTQSGICKLPKIDSKHNGQRKRKTSLSDKDKTKTVKEKRHTTMKKSGRSRSFDEVSRYSEGEYTDLSSTPTDIPTRTPEPVLFKEFSEFEKGFAKPLSPMRSNGSYQPRYCWCTRCQMMFNMYKADDNRLETWGNYPCFKF</sequence>
<dbReference type="Proteomes" id="UP000596742">
    <property type="component" value="Unassembled WGS sequence"/>
</dbReference>
<feature type="region of interest" description="Disordered" evidence="1">
    <location>
        <begin position="457"/>
        <end position="505"/>
    </location>
</feature>
<keyword evidence="3" id="KW-1185">Reference proteome</keyword>
<dbReference type="OrthoDB" id="6108679at2759"/>
<dbReference type="EMBL" id="UYJE01001114">
    <property type="protein sequence ID" value="VDH99249.1"/>
    <property type="molecule type" value="Genomic_DNA"/>
</dbReference>
<evidence type="ECO:0000313" key="3">
    <source>
        <dbReference type="Proteomes" id="UP000596742"/>
    </source>
</evidence>
<feature type="compositionally biased region" description="Basic and acidic residues" evidence="1">
    <location>
        <begin position="473"/>
        <end position="483"/>
    </location>
</feature>
<organism evidence="2 3">
    <name type="scientific">Mytilus galloprovincialis</name>
    <name type="common">Mediterranean mussel</name>
    <dbReference type="NCBI Taxonomy" id="29158"/>
    <lineage>
        <taxon>Eukaryota</taxon>
        <taxon>Metazoa</taxon>
        <taxon>Spiralia</taxon>
        <taxon>Lophotrochozoa</taxon>
        <taxon>Mollusca</taxon>
        <taxon>Bivalvia</taxon>
        <taxon>Autobranchia</taxon>
        <taxon>Pteriomorphia</taxon>
        <taxon>Mytilida</taxon>
        <taxon>Mytiloidea</taxon>
        <taxon>Mytilidae</taxon>
        <taxon>Mytilinae</taxon>
        <taxon>Mytilus</taxon>
    </lineage>
</organism>
<feature type="region of interest" description="Disordered" evidence="1">
    <location>
        <begin position="395"/>
        <end position="420"/>
    </location>
</feature>
<name>A0A8B6C465_MYTGA</name>
<proteinExistence type="predicted"/>